<keyword evidence="1" id="KW-0963">Cytoplasm</keyword>
<accession>A0A0H5QU37</accession>
<dbReference type="AlphaFoldDB" id="A0A0H5QU37"/>
<name>A0A0H5QU37_NEIMI</name>
<reference evidence="11 12" key="1">
    <citation type="submission" date="2014-11" db="EMBL/GenBank/DDBJ databases">
        <authorList>
            <person name="Diene M.Seydina."/>
        </authorList>
    </citation>
    <scope>NUCLEOTIDE SEQUENCE [LARGE SCALE GENOMIC DNA]</scope>
    <source>
        <strain evidence="11 12">Neisseria meningitidis CHUV</strain>
    </source>
</reference>
<dbReference type="GO" id="GO:0008168">
    <property type="term" value="F:methyltransferase activity"/>
    <property type="evidence" value="ECO:0007669"/>
    <property type="project" value="UniProtKB-KW"/>
</dbReference>
<evidence type="ECO:0000256" key="3">
    <source>
        <dbReference type="ARBA" id="ARBA00022630"/>
    </source>
</evidence>
<keyword evidence="8" id="KW-0560">Oxidoreductase</keyword>
<dbReference type="SUPFAM" id="SSF51905">
    <property type="entry name" value="FAD/NAD(P)-binding domain"/>
    <property type="match status" value="1"/>
</dbReference>
<dbReference type="Gene3D" id="3.30.9.10">
    <property type="entry name" value="D-Amino Acid Oxidase, subunit A, domain 2"/>
    <property type="match status" value="1"/>
</dbReference>
<keyword evidence="9" id="KW-0511">Multifunctional enzyme</keyword>
<proteinExistence type="predicted"/>
<dbReference type="Pfam" id="PF01266">
    <property type="entry name" value="DAO"/>
    <property type="match status" value="1"/>
</dbReference>
<protein>
    <submittedName>
        <fullName evidence="11">Putative peptidase</fullName>
    </submittedName>
</protein>
<dbReference type="Gene3D" id="3.50.50.60">
    <property type="entry name" value="FAD/NAD(P)-binding domain"/>
    <property type="match status" value="1"/>
</dbReference>
<dbReference type="InterPro" id="IPR036188">
    <property type="entry name" value="FAD/NAD-bd_sf"/>
</dbReference>
<dbReference type="PANTHER" id="PTHR13847">
    <property type="entry name" value="SARCOSINE DEHYDROGENASE-RELATED"/>
    <property type="match status" value="1"/>
</dbReference>
<evidence type="ECO:0000256" key="1">
    <source>
        <dbReference type="ARBA" id="ARBA00022490"/>
    </source>
</evidence>
<dbReference type="GO" id="GO:0008033">
    <property type="term" value="P:tRNA processing"/>
    <property type="evidence" value="ECO:0007669"/>
    <property type="project" value="UniProtKB-KW"/>
</dbReference>
<evidence type="ECO:0000256" key="6">
    <source>
        <dbReference type="ARBA" id="ARBA00022694"/>
    </source>
</evidence>
<dbReference type="GO" id="GO:0032259">
    <property type="term" value="P:methylation"/>
    <property type="evidence" value="ECO:0007669"/>
    <property type="project" value="UniProtKB-KW"/>
</dbReference>
<dbReference type="NCBIfam" id="TIGR03197">
    <property type="entry name" value="MnmC_Cterm"/>
    <property type="match status" value="1"/>
</dbReference>
<keyword evidence="7" id="KW-0274">FAD</keyword>
<dbReference type="InterPro" id="IPR017610">
    <property type="entry name" value="tRNA_S-uridine_synth_MnmC_C"/>
</dbReference>
<dbReference type="PANTHER" id="PTHR13847:SF283">
    <property type="entry name" value="TRNA 5-METHYLAMINOMETHYL-2-THIOURIDINE BIOSYNTHESIS BIFUNCTIONAL PROTEIN MNMC"/>
    <property type="match status" value="1"/>
</dbReference>
<organism evidence="11 12">
    <name type="scientific">Neisseria meningitidis serogroup B</name>
    <dbReference type="NCBI Taxonomy" id="491"/>
    <lineage>
        <taxon>Bacteria</taxon>
        <taxon>Pseudomonadati</taxon>
        <taxon>Pseudomonadota</taxon>
        <taxon>Betaproteobacteria</taxon>
        <taxon>Neisseriales</taxon>
        <taxon>Neisseriaceae</taxon>
        <taxon>Neisseria</taxon>
    </lineage>
</organism>
<evidence type="ECO:0000256" key="9">
    <source>
        <dbReference type="ARBA" id="ARBA00023268"/>
    </source>
</evidence>
<evidence type="ECO:0000313" key="12">
    <source>
        <dbReference type="Proteomes" id="UP000182715"/>
    </source>
</evidence>
<dbReference type="InterPro" id="IPR006076">
    <property type="entry name" value="FAD-dep_OxRdtase"/>
</dbReference>
<keyword evidence="3" id="KW-0285">Flavoprotein</keyword>
<sequence length="539" mass="59538">MDNLVWDGVPDIRTLDQTIRKHAHPLNLIVCLPDNQIPDFQTAQDASDAECRLKHRLDQATQCLQFDSINLIEHILPDVRFWLVPPSRTRRLHEHFHHISWQTEAIPQTESKPDKPWFALPQTSERQKPEHILVIGAGISGAATAHALASHGISVTVLEARKAAQAASGNRQGLLYAKISPHDTEQTELLLAGYGYTKRLLGHILPESETWGGNGIIHLNYSRTEQQRNHELGLQKHHNHLYRSITQAEAEKIAGIPLSVPYDHPSCGLYWQHGVWLNPPTFVRALLSHPLIGLHEDTPLTDISHDGEKWIASTPNGTFTATHIIYCTGAHSSCLPETNLAALPLRQIRGQTGLTPSTPFSEQLRCAVSGESYISPSWHGLHCYGASFIPNSSHTGWNEAEEASNRQALAQLSPALAESLFAANPNPQKYQGHAAIRCDSPDHLPLVGALGDIAAMRQTYTKLALDKNYRIDTPCPYLPNAYVNTAHGTRGLATAPICAAAVAAEILGLPHPLSKRLRHALHPNRTIIRAIVRRKDLTP</sequence>
<keyword evidence="4" id="KW-0808">Transferase</keyword>
<dbReference type="PRINTS" id="PR00420">
    <property type="entry name" value="RNGMNOXGNASE"/>
</dbReference>
<dbReference type="Proteomes" id="UP000182715">
    <property type="component" value="Unassembled WGS sequence"/>
</dbReference>
<evidence type="ECO:0000256" key="2">
    <source>
        <dbReference type="ARBA" id="ARBA00022603"/>
    </source>
</evidence>
<keyword evidence="5" id="KW-0949">S-adenosyl-L-methionine</keyword>
<keyword evidence="6" id="KW-0819">tRNA processing</keyword>
<evidence type="ECO:0000256" key="5">
    <source>
        <dbReference type="ARBA" id="ARBA00022691"/>
    </source>
</evidence>
<dbReference type="GO" id="GO:0016645">
    <property type="term" value="F:oxidoreductase activity, acting on the CH-NH group of donors"/>
    <property type="evidence" value="ECO:0007669"/>
    <property type="project" value="InterPro"/>
</dbReference>
<evidence type="ECO:0000256" key="4">
    <source>
        <dbReference type="ARBA" id="ARBA00022679"/>
    </source>
</evidence>
<evidence type="ECO:0000256" key="8">
    <source>
        <dbReference type="ARBA" id="ARBA00023002"/>
    </source>
</evidence>
<keyword evidence="2" id="KW-0489">Methyltransferase</keyword>
<dbReference type="EMBL" id="CVTF01000054">
    <property type="protein sequence ID" value="CRY99188.1"/>
    <property type="molecule type" value="Genomic_DNA"/>
</dbReference>
<evidence type="ECO:0000313" key="11">
    <source>
        <dbReference type="EMBL" id="CRY99188.1"/>
    </source>
</evidence>
<dbReference type="GO" id="GO:0005737">
    <property type="term" value="C:cytoplasm"/>
    <property type="evidence" value="ECO:0007669"/>
    <property type="project" value="TreeGrafter"/>
</dbReference>
<evidence type="ECO:0000259" key="10">
    <source>
        <dbReference type="Pfam" id="PF01266"/>
    </source>
</evidence>
<feature type="domain" description="FAD dependent oxidoreductase" evidence="10">
    <location>
        <begin position="132"/>
        <end position="504"/>
    </location>
</feature>
<evidence type="ECO:0000256" key="7">
    <source>
        <dbReference type="ARBA" id="ARBA00022827"/>
    </source>
</evidence>